<evidence type="ECO:0000313" key="1">
    <source>
        <dbReference type="EMBL" id="GAA47275.1"/>
    </source>
</evidence>
<gene>
    <name evidence="1" type="ORF">CLF_100163</name>
</gene>
<sequence>MGPSITLWIPPEVNAAGIRRPTITDPIANADLTDITVTEGTSNKEFEKTAVALIVLIFTQATTTAHFGPSDGSDLRRYTGAAARNSCCRLSHIRYVITSVGLAVHRSEPCTVLGAQLHSPERSSSNRLSVVSCQLVLTLSPTLSHLQTPDELVALVLHNIDYKDGLEPSHSIRSAIQALSQNHDDRERTQLADRCVMASHTVFELIHFQRFIGSNLRYSTVVLVRFQVQTRGSAELVSAPPCSKHYPRSPGDVRWVIGHKSVWLNLHTQNVKRLNLRLQYAHYL</sequence>
<accession>G7Y2T8</accession>
<dbReference type="Proteomes" id="UP000008909">
    <property type="component" value="Unassembled WGS sequence"/>
</dbReference>
<dbReference type="EMBL" id="DF142832">
    <property type="protein sequence ID" value="GAA47275.1"/>
    <property type="molecule type" value="Genomic_DNA"/>
</dbReference>
<protein>
    <submittedName>
        <fullName evidence="1">Uncharacterized protein</fullName>
    </submittedName>
</protein>
<dbReference type="AlphaFoldDB" id="G7Y2T8"/>
<name>G7Y2T8_CLOSI</name>
<evidence type="ECO:0000313" key="2">
    <source>
        <dbReference type="Proteomes" id="UP000008909"/>
    </source>
</evidence>
<reference key="2">
    <citation type="submission" date="2011-10" db="EMBL/GenBank/DDBJ databases">
        <title>The genome and transcriptome sequence of Clonorchis sinensis provide insights into the carcinogenic liver fluke.</title>
        <authorList>
            <person name="Wang X."/>
            <person name="Huang Y."/>
            <person name="Chen W."/>
            <person name="Liu H."/>
            <person name="Guo L."/>
            <person name="Chen Y."/>
            <person name="Luo F."/>
            <person name="Zhou W."/>
            <person name="Sun J."/>
            <person name="Mao Q."/>
            <person name="Liang P."/>
            <person name="Zhou C."/>
            <person name="Tian Y."/>
            <person name="Men J."/>
            <person name="Lv X."/>
            <person name="Huang L."/>
            <person name="Zhou J."/>
            <person name="Hu Y."/>
            <person name="Li R."/>
            <person name="Zhang F."/>
            <person name="Lei H."/>
            <person name="Li X."/>
            <person name="Hu X."/>
            <person name="Liang C."/>
            <person name="Xu J."/>
            <person name="Wu Z."/>
            <person name="Yu X."/>
        </authorList>
    </citation>
    <scope>NUCLEOTIDE SEQUENCE</scope>
    <source>
        <strain>Henan</strain>
    </source>
</reference>
<reference evidence="1" key="1">
    <citation type="journal article" date="2011" name="Genome Biol.">
        <title>The draft genome of the carcinogenic human liver fluke Clonorchis sinensis.</title>
        <authorList>
            <person name="Wang X."/>
            <person name="Chen W."/>
            <person name="Huang Y."/>
            <person name="Sun J."/>
            <person name="Men J."/>
            <person name="Liu H."/>
            <person name="Luo F."/>
            <person name="Guo L."/>
            <person name="Lv X."/>
            <person name="Deng C."/>
            <person name="Zhou C."/>
            <person name="Fan Y."/>
            <person name="Li X."/>
            <person name="Huang L."/>
            <person name="Hu Y."/>
            <person name="Liang C."/>
            <person name="Hu X."/>
            <person name="Xu J."/>
            <person name="Yu X."/>
        </authorList>
    </citation>
    <scope>NUCLEOTIDE SEQUENCE [LARGE SCALE GENOMIC DNA]</scope>
    <source>
        <strain evidence="1">Henan</strain>
    </source>
</reference>
<proteinExistence type="predicted"/>
<organism evidence="1 2">
    <name type="scientific">Clonorchis sinensis</name>
    <name type="common">Chinese liver fluke</name>
    <dbReference type="NCBI Taxonomy" id="79923"/>
    <lineage>
        <taxon>Eukaryota</taxon>
        <taxon>Metazoa</taxon>
        <taxon>Spiralia</taxon>
        <taxon>Lophotrochozoa</taxon>
        <taxon>Platyhelminthes</taxon>
        <taxon>Trematoda</taxon>
        <taxon>Digenea</taxon>
        <taxon>Opisthorchiida</taxon>
        <taxon>Opisthorchiata</taxon>
        <taxon>Opisthorchiidae</taxon>
        <taxon>Clonorchis</taxon>
    </lineage>
</organism>
<keyword evidence="2" id="KW-1185">Reference proteome</keyword>